<dbReference type="Proteomes" id="UP000192721">
    <property type="component" value="Unassembled WGS sequence"/>
</dbReference>
<dbReference type="Gene3D" id="3.40.50.300">
    <property type="entry name" value="P-loop containing nucleotide triphosphate hydrolases"/>
    <property type="match status" value="1"/>
</dbReference>
<feature type="non-terminal residue" evidence="1">
    <location>
        <position position="237"/>
    </location>
</feature>
<evidence type="ECO:0000313" key="1">
    <source>
        <dbReference type="EMBL" id="OQS32567.1"/>
    </source>
</evidence>
<dbReference type="AlphaFoldDB" id="A0A1W0CCT2"/>
<evidence type="ECO:0008006" key="4">
    <source>
        <dbReference type="Google" id="ProtNLM"/>
    </source>
</evidence>
<dbReference type="InterPro" id="IPR027417">
    <property type="entry name" value="P-loop_NTPase"/>
</dbReference>
<gene>
    <name evidence="2" type="ORF">B0T45_21055</name>
    <name evidence="1" type="ORF">B0T45_21435</name>
</gene>
<dbReference type="EMBL" id="MUKV01000043">
    <property type="protein sequence ID" value="OQS32795.1"/>
    <property type="molecule type" value="Genomic_DNA"/>
</dbReference>
<proteinExistence type="predicted"/>
<dbReference type="SUPFAM" id="SSF52540">
    <property type="entry name" value="P-loop containing nucleoside triphosphate hydrolases"/>
    <property type="match status" value="1"/>
</dbReference>
<evidence type="ECO:0000313" key="2">
    <source>
        <dbReference type="EMBL" id="OQS32795.1"/>
    </source>
</evidence>
<dbReference type="EMBL" id="MUKV01000045">
    <property type="protein sequence ID" value="OQS32567.1"/>
    <property type="molecule type" value="Genomic_DNA"/>
</dbReference>
<organism evidence="1 3">
    <name type="scientific">Chromobacterium haemolyticum</name>
    <dbReference type="NCBI Taxonomy" id="394935"/>
    <lineage>
        <taxon>Bacteria</taxon>
        <taxon>Pseudomonadati</taxon>
        <taxon>Pseudomonadota</taxon>
        <taxon>Betaproteobacteria</taxon>
        <taxon>Neisseriales</taxon>
        <taxon>Chromobacteriaceae</taxon>
        <taxon>Chromobacterium</taxon>
    </lineage>
</organism>
<accession>A0A1W0CCT2</accession>
<name>A0A1W0CCT2_9NEIS</name>
<dbReference type="RefSeq" id="WP_081556822.1">
    <property type="nucleotide sequence ID" value="NZ_MUKV01000043.1"/>
</dbReference>
<sequence>MHPLKPIDSSVHIVVQGKGGCGKSTAANHNAQALQALTDAQVMCINTDPVNNSLERFPALYVRDLDIMNRDQIDPRRFDTMIDWTLEHPGPVVIDNGATSFIPVTSYMAETGAIEALEEEGRNVFIHTILVGGQAMDDTLDGLDALINNTAAPIIVWENEFFGPVERNGKRFAESQFYRDHRDRFAGIVTLRQHRAAMFGTDYALMTGAGLTYAEALNSDQFGKMPRRRLQAAWEDI</sequence>
<comment type="caution">
    <text evidence="1">The sequence shown here is derived from an EMBL/GenBank/DDBJ whole genome shotgun (WGS) entry which is preliminary data.</text>
</comment>
<reference evidence="1 3" key="1">
    <citation type="submission" date="2017-02" db="EMBL/GenBank/DDBJ databases">
        <title>Chromobacterium haemolyticum H5244.</title>
        <authorList>
            <person name="Gulvik C.A."/>
        </authorList>
    </citation>
    <scope>NUCLEOTIDE SEQUENCE [LARGE SCALE GENOMIC DNA]</scope>
    <source>
        <strain evidence="1 3">H5244</strain>
    </source>
</reference>
<protein>
    <recommendedName>
        <fullName evidence="4">CobQ/CobB/MinD/ParA nucleotide binding domain-containing protein</fullName>
    </recommendedName>
</protein>
<evidence type="ECO:0000313" key="3">
    <source>
        <dbReference type="Proteomes" id="UP000192721"/>
    </source>
</evidence>